<feature type="region of interest" description="Disordered" evidence="1">
    <location>
        <begin position="23"/>
        <end position="59"/>
    </location>
</feature>
<organism evidence="2 3">
    <name type="scientific">Rhodamnia argentea</name>
    <dbReference type="NCBI Taxonomy" id="178133"/>
    <lineage>
        <taxon>Eukaryota</taxon>
        <taxon>Viridiplantae</taxon>
        <taxon>Streptophyta</taxon>
        <taxon>Embryophyta</taxon>
        <taxon>Tracheophyta</taxon>
        <taxon>Spermatophyta</taxon>
        <taxon>Magnoliopsida</taxon>
        <taxon>eudicotyledons</taxon>
        <taxon>Gunneridae</taxon>
        <taxon>Pentapetalae</taxon>
        <taxon>rosids</taxon>
        <taxon>malvids</taxon>
        <taxon>Myrtales</taxon>
        <taxon>Myrtaceae</taxon>
        <taxon>Myrtoideae</taxon>
        <taxon>Myrteae</taxon>
        <taxon>Australasian group</taxon>
        <taxon>Rhodamnia</taxon>
    </lineage>
</organism>
<sequence length="227" mass="25781">MESSEPLSVESFSYRWLVNSKKARESFDGSSARTSLDASDEASFIEMDPRMPPSRRFSRNIGNSASQDFRFDFPRVSPSSPALVHADELFSDGYVLPLFLDPSRMKAYEMSNLTPPRPGSLKLVMSSKSCSSPSKTRCGKLSKRMFRKYMDFLRPLYRIFRAGRLSFRAEFGDARGPGMRNWVYPEEASSPRISEAYSANDGRKSFDSESSIYEAVLHCKRSFGKFD</sequence>
<dbReference type="OrthoDB" id="1913205at2759"/>
<dbReference type="KEGG" id="rarg:115746123"/>
<dbReference type="AlphaFoldDB" id="A0A8B8PSE1"/>
<keyword evidence="3" id="KW-0808">Transferase</keyword>
<dbReference type="Proteomes" id="UP000827889">
    <property type="component" value="Chromosome 7"/>
</dbReference>
<protein>
    <submittedName>
        <fullName evidence="3">Probable membrane-associated kinase regulator 6</fullName>
    </submittedName>
</protein>
<dbReference type="InterPro" id="IPR044699">
    <property type="entry name" value="MAKR6"/>
</dbReference>
<name>A0A8B8PSE1_9MYRT</name>
<dbReference type="GeneID" id="115746123"/>
<evidence type="ECO:0000313" key="3">
    <source>
        <dbReference type="RefSeq" id="XP_030537695.1"/>
    </source>
</evidence>
<proteinExistence type="predicted"/>
<dbReference type="PANTHER" id="PTHR34576">
    <property type="entry name" value="MEMBRANE-ASSOCIATED KINASE REGULATOR 6-RELATED"/>
    <property type="match status" value="1"/>
</dbReference>
<feature type="compositionally biased region" description="Polar residues" evidence="1">
    <location>
        <begin position="28"/>
        <end position="37"/>
    </location>
</feature>
<gene>
    <name evidence="3" type="primary">LOC115746123</name>
</gene>
<evidence type="ECO:0000256" key="1">
    <source>
        <dbReference type="SAM" id="MobiDB-lite"/>
    </source>
</evidence>
<accession>A0A8B8PSE1</accession>
<dbReference type="GO" id="GO:0016301">
    <property type="term" value="F:kinase activity"/>
    <property type="evidence" value="ECO:0007669"/>
    <property type="project" value="UniProtKB-KW"/>
</dbReference>
<dbReference type="RefSeq" id="XP_030537695.1">
    <property type="nucleotide sequence ID" value="XM_030681835.2"/>
</dbReference>
<keyword evidence="3" id="KW-0418">Kinase</keyword>
<dbReference type="PANTHER" id="PTHR34576:SF2">
    <property type="entry name" value="MEMBRANE-ASSOCIATED KINASE REGULATOR 6-RELATED"/>
    <property type="match status" value="1"/>
</dbReference>
<reference evidence="3" key="1">
    <citation type="submission" date="2025-08" db="UniProtKB">
        <authorList>
            <consortium name="RefSeq"/>
        </authorList>
    </citation>
    <scope>IDENTIFICATION</scope>
    <source>
        <tissue evidence="3">Leaf</tissue>
    </source>
</reference>
<evidence type="ECO:0000313" key="2">
    <source>
        <dbReference type="Proteomes" id="UP000827889"/>
    </source>
</evidence>
<keyword evidence="2" id="KW-1185">Reference proteome</keyword>